<sequence>MNHTSGPEWVLAMGRDHMHPKYAQHFQPDDLIIFNQRWEPQQNTPTVTRQNRRHPIFCEDCWMGVFNIIVFIWELLTTKRPLSNLSLWLFLSTPYLIIFGLLFGIQFLFVLCFPGGGPIKRRRMYLENAGWIVLRLAPWPNVFTSPWLKWLNWAALNYRDWKRCALASYLCRNRELSNTFAPFRCSVAEIEMAAEETQRRREISDILFVEVDPAEQHWPVTAD</sequence>
<proteinExistence type="predicted"/>
<accession>A0AAE0NUN9</accession>
<keyword evidence="3" id="KW-1185">Reference proteome</keyword>
<dbReference type="EMBL" id="JAULSW010000003">
    <property type="protein sequence ID" value="KAK3387950.1"/>
    <property type="molecule type" value="Genomic_DNA"/>
</dbReference>
<protein>
    <submittedName>
        <fullName evidence="2">Uncharacterized protein</fullName>
    </submittedName>
</protein>
<evidence type="ECO:0000313" key="2">
    <source>
        <dbReference type="EMBL" id="KAK3387950.1"/>
    </source>
</evidence>
<evidence type="ECO:0000313" key="3">
    <source>
        <dbReference type="Proteomes" id="UP001285441"/>
    </source>
</evidence>
<dbReference type="Proteomes" id="UP001285441">
    <property type="component" value="Unassembled WGS sequence"/>
</dbReference>
<gene>
    <name evidence="2" type="ORF">B0H63DRAFT_448738</name>
</gene>
<reference evidence="2" key="1">
    <citation type="journal article" date="2023" name="Mol. Phylogenet. Evol.">
        <title>Genome-scale phylogeny and comparative genomics of the fungal order Sordariales.</title>
        <authorList>
            <person name="Hensen N."/>
            <person name="Bonometti L."/>
            <person name="Westerberg I."/>
            <person name="Brannstrom I.O."/>
            <person name="Guillou S."/>
            <person name="Cros-Aarteil S."/>
            <person name="Calhoun S."/>
            <person name="Haridas S."/>
            <person name="Kuo A."/>
            <person name="Mondo S."/>
            <person name="Pangilinan J."/>
            <person name="Riley R."/>
            <person name="LaButti K."/>
            <person name="Andreopoulos B."/>
            <person name="Lipzen A."/>
            <person name="Chen C."/>
            <person name="Yan M."/>
            <person name="Daum C."/>
            <person name="Ng V."/>
            <person name="Clum A."/>
            <person name="Steindorff A."/>
            <person name="Ohm R.A."/>
            <person name="Martin F."/>
            <person name="Silar P."/>
            <person name="Natvig D.O."/>
            <person name="Lalanne C."/>
            <person name="Gautier V."/>
            <person name="Ament-Velasquez S.L."/>
            <person name="Kruys A."/>
            <person name="Hutchinson M.I."/>
            <person name="Powell A.J."/>
            <person name="Barry K."/>
            <person name="Miller A.N."/>
            <person name="Grigoriev I.V."/>
            <person name="Debuchy R."/>
            <person name="Gladieux P."/>
            <person name="Hiltunen Thoren M."/>
            <person name="Johannesson H."/>
        </authorList>
    </citation>
    <scope>NUCLEOTIDE SEQUENCE</scope>
    <source>
        <strain evidence="2">CBS 232.78</strain>
    </source>
</reference>
<keyword evidence="1" id="KW-1133">Transmembrane helix</keyword>
<comment type="caution">
    <text evidence="2">The sequence shown here is derived from an EMBL/GenBank/DDBJ whole genome shotgun (WGS) entry which is preliminary data.</text>
</comment>
<dbReference type="AlphaFoldDB" id="A0AAE0NUN9"/>
<keyword evidence="1" id="KW-0472">Membrane</keyword>
<feature type="transmembrane region" description="Helical" evidence="1">
    <location>
        <begin position="56"/>
        <end position="76"/>
    </location>
</feature>
<reference evidence="2" key="2">
    <citation type="submission" date="2023-06" db="EMBL/GenBank/DDBJ databases">
        <authorList>
            <consortium name="Lawrence Berkeley National Laboratory"/>
            <person name="Haridas S."/>
            <person name="Hensen N."/>
            <person name="Bonometti L."/>
            <person name="Westerberg I."/>
            <person name="Brannstrom I.O."/>
            <person name="Guillou S."/>
            <person name="Cros-Aarteil S."/>
            <person name="Calhoun S."/>
            <person name="Kuo A."/>
            <person name="Mondo S."/>
            <person name="Pangilinan J."/>
            <person name="Riley R."/>
            <person name="LaButti K."/>
            <person name="Andreopoulos B."/>
            <person name="Lipzen A."/>
            <person name="Chen C."/>
            <person name="Yanf M."/>
            <person name="Daum C."/>
            <person name="Ng V."/>
            <person name="Clum A."/>
            <person name="Steindorff A."/>
            <person name="Ohm R."/>
            <person name="Martin F."/>
            <person name="Silar P."/>
            <person name="Natvig D."/>
            <person name="Lalanne C."/>
            <person name="Gautier V."/>
            <person name="Ament-velasquez S.L."/>
            <person name="Kruys A."/>
            <person name="Hutchinson M.I."/>
            <person name="Powell A.J."/>
            <person name="Barry K."/>
            <person name="Miller A.N."/>
            <person name="Grigoriev I.V."/>
            <person name="Debuchy R."/>
            <person name="Gladieux P."/>
            <person name="Thoren M.H."/>
            <person name="Johannesson H."/>
        </authorList>
    </citation>
    <scope>NUCLEOTIDE SEQUENCE</scope>
    <source>
        <strain evidence="2">CBS 232.78</strain>
    </source>
</reference>
<evidence type="ECO:0000256" key="1">
    <source>
        <dbReference type="SAM" id="Phobius"/>
    </source>
</evidence>
<name>A0AAE0NUN9_9PEZI</name>
<organism evidence="2 3">
    <name type="scientific">Podospora didyma</name>
    <dbReference type="NCBI Taxonomy" id="330526"/>
    <lineage>
        <taxon>Eukaryota</taxon>
        <taxon>Fungi</taxon>
        <taxon>Dikarya</taxon>
        <taxon>Ascomycota</taxon>
        <taxon>Pezizomycotina</taxon>
        <taxon>Sordariomycetes</taxon>
        <taxon>Sordariomycetidae</taxon>
        <taxon>Sordariales</taxon>
        <taxon>Podosporaceae</taxon>
        <taxon>Podospora</taxon>
    </lineage>
</organism>
<feature type="transmembrane region" description="Helical" evidence="1">
    <location>
        <begin position="88"/>
        <end position="113"/>
    </location>
</feature>
<keyword evidence="1" id="KW-0812">Transmembrane</keyword>